<dbReference type="EMBL" id="QFQB01000057">
    <property type="protein sequence ID" value="PZQ45237.1"/>
    <property type="molecule type" value="Genomic_DNA"/>
</dbReference>
<protein>
    <recommendedName>
        <fullName evidence="1">Bacteriophage T5 Orf172 DNA-binding domain-containing protein</fullName>
    </recommendedName>
</protein>
<feature type="domain" description="Bacteriophage T5 Orf172 DNA-binding" evidence="1">
    <location>
        <begin position="194"/>
        <end position="271"/>
    </location>
</feature>
<evidence type="ECO:0000313" key="2">
    <source>
        <dbReference type="EMBL" id="PZQ45237.1"/>
    </source>
</evidence>
<dbReference type="AlphaFoldDB" id="A0A2W5PKX2"/>
<dbReference type="SMART" id="SM00974">
    <property type="entry name" value="T5orf172"/>
    <property type="match status" value="1"/>
</dbReference>
<gene>
    <name evidence="2" type="ORF">DI551_07975</name>
</gene>
<name>A0A2W5PKX2_9BACT</name>
<accession>A0A2W5PKX2</accession>
<sequence length="284" mass="32465">MNNEMPIIIPPKVTIAPTGNTEFEIFDEDKTLRIVRPKGVNQKSEFMFIRESAAQIERLLLPALKDASTEIEFCHRYESGEIQPTANLRAYGIVSGGGGSFRADEVAAKLLPVYREWRRILFRHAPTSLGAIQMAFFEGHGLRQIMSRYRLSRPENAGRHIVHGLNEYCILRGWGDVWGEAASSSHGYVYVIGPKENGPYKVGHTKTPKKRLKAIQVGHTEDLHIHHLTTVTRDQAGRVETYLHRHLKKWLHRGEWYNMDLEDLIDLIRVLYPAGENVRFSIDT</sequence>
<comment type="caution">
    <text evidence="2">The sequence shown here is derived from an EMBL/GenBank/DDBJ whole genome shotgun (WGS) entry which is preliminary data.</text>
</comment>
<evidence type="ECO:0000313" key="3">
    <source>
        <dbReference type="Proteomes" id="UP000249417"/>
    </source>
</evidence>
<organism evidence="2 3">
    <name type="scientific">Micavibrio aeruginosavorus</name>
    <dbReference type="NCBI Taxonomy" id="349221"/>
    <lineage>
        <taxon>Bacteria</taxon>
        <taxon>Pseudomonadati</taxon>
        <taxon>Bdellovibrionota</taxon>
        <taxon>Bdellovibrionia</taxon>
        <taxon>Bdellovibrionales</taxon>
        <taxon>Pseudobdellovibrionaceae</taxon>
        <taxon>Micavibrio</taxon>
    </lineage>
</organism>
<dbReference type="Pfam" id="PF13455">
    <property type="entry name" value="MUG113"/>
    <property type="match status" value="1"/>
</dbReference>
<dbReference type="Proteomes" id="UP000249417">
    <property type="component" value="Unassembled WGS sequence"/>
</dbReference>
<evidence type="ECO:0000259" key="1">
    <source>
        <dbReference type="SMART" id="SM00974"/>
    </source>
</evidence>
<reference evidence="2 3" key="1">
    <citation type="submission" date="2017-08" db="EMBL/GenBank/DDBJ databases">
        <title>Infants hospitalized years apart are colonized by the same room-sourced microbial strains.</title>
        <authorList>
            <person name="Brooks B."/>
            <person name="Olm M.R."/>
            <person name="Firek B.A."/>
            <person name="Baker R."/>
            <person name="Thomas B.C."/>
            <person name="Morowitz M.J."/>
            <person name="Banfield J.F."/>
        </authorList>
    </citation>
    <scope>NUCLEOTIDE SEQUENCE [LARGE SCALE GENOMIC DNA]</scope>
    <source>
        <strain evidence="2">S2_005_002_R2_29</strain>
    </source>
</reference>
<dbReference type="InterPro" id="IPR018306">
    <property type="entry name" value="Phage_T5_Orf172_DNA-bd"/>
</dbReference>
<proteinExistence type="predicted"/>